<reference evidence="2" key="1">
    <citation type="journal article" date="2019" name="Int. J. Syst. Evol. Microbiol.">
        <title>The Global Catalogue of Microorganisms (GCM) 10K type strain sequencing project: providing services to taxonomists for standard genome sequencing and annotation.</title>
        <authorList>
            <consortium name="The Broad Institute Genomics Platform"/>
            <consortium name="The Broad Institute Genome Sequencing Center for Infectious Disease"/>
            <person name="Wu L."/>
            <person name="Ma J."/>
        </authorList>
    </citation>
    <scope>NUCLEOTIDE SEQUENCE [LARGE SCALE GENOMIC DNA]</scope>
    <source>
        <strain evidence="2">JCM 18126</strain>
    </source>
</reference>
<name>A0ABP9I2Q5_9ACTN</name>
<dbReference type="EMBL" id="BAABIL010000393">
    <property type="protein sequence ID" value="GAA4985156.1"/>
    <property type="molecule type" value="Genomic_DNA"/>
</dbReference>
<evidence type="ECO:0000313" key="1">
    <source>
        <dbReference type="EMBL" id="GAA4985156.1"/>
    </source>
</evidence>
<accession>A0ABP9I2Q5</accession>
<comment type="caution">
    <text evidence="1">The sequence shown here is derived from an EMBL/GenBank/DDBJ whole genome shotgun (WGS) entry which is preliminary data.</text>
</comment>
<organism evidence="1 2">
    <name type="scientific">Kineococcus glutinatus</name>
    <dbReference type="NCBI Taxonomy" id="1070872"/>
    <lineage>
        <taxon>Bacteria</taxon>
        <taxon>Bacillati</taxon>
        <taxon>Actinomycetota</taxon>
        <taxon>Actinomycetes</taxon>
        <taxon>Kineosporiales</taxon>
        <taxon>Kineosporiaceae</taxon>
        <taxon>Kineococcus</taxon>
    </lineage>
</organism>
<keyword evidence="2" id="KW-1185">Reference proteome</keyword>
<sequence>MATTGSIRLVVGGLLHRRGGAAAPDRPGGGGLRGYALPAGAAPPVIVAAWAPRPPAPRKDPAP</sequence>
<protein>
    <submittedName>
        <fullName evidence="1">Uncharacterized protein</fullName>
    </submittedName>
</protein>
<proteinExistence type="predicted"/>
<dbReference type="Proteomes" id="UP001501195">
    <property type="component" value="Unassembled WGS sequence"/>
</dbReference>
<gene>
    <name evidence="1" type="ORF">GCM10023225_25060</name>
</gene>
<evidence type="ECO:0000313" key="2">
    <source>
        <dbReference type="Proteomes" id="UP001501195"/>
    </source>
</evidence>